<dbReference type="InterPro" id="IPR036526">
    <property type="entry name" value="C-N_Hydrolase_sf"/>
</dbReference>
<feature type="transmembrane region" description="Helical" evidence="9">
    <location>
        <begin position="470"/>
        <end position="486"/>
    </location>
</feature>
<evidence type="ECO:0000256" key="4">
    <source>
        <dbReference type="ARBA" id="ARBA00022679"/>
    </source>
</evidence>
<evidence type="ECO:0000313" key="12">
    <source>
        <dbReference type="Proteomes" id="UP000244880"/>
    </source>
</evidence>
<keyword evidence="6 9" id="KW-1133">Transmembrane helix</keyword>
<feature type="transmembrane region" description="Helical" evidence="9">
    <location>
        <begin position="65"/>
        <end position="81"/>
    </location>
</feature>
<evidence type="ECO:0000256" key="1">
    <source>
        <dbReference type="ARBA" id="ARBA00004651"/>
    </source>
</evidence>
<dbReference type="InterPro" id="IPR045378">
    <property type="entry name" value="LNT_N"/>
</dbReference>
<gene>
    <name evidence="9 11" type="primary">lnt</name>
    <name evidence="11" type="ORF">ASD8599_01229</name>
</gene>
<keyword evidence="5 9" id="KW-0812">Transmembrane</keyword>
<dbReference type="CDD" id="cd07571">
    <property type="entry name" value="ALP_N-acyl_transferase"/>
    <property type="match status" value="1"/>
</dbReference>
<feature type="transmembrane region" description="Helical" evidence="9">
    <location>
        <begin position="187"/>
        <end position="205"/>
    </location>
</feature>
<dbReference type="HAMAP" id="MF_01148">
    <property type="entry name" value="Lnt"/>
    <property type="match status" value="1"/>
</dbReference>
<evidence type="ECO:0000259" key="10">
    <source>
        <dbReference type="PROSITE" id="PS50263"/>
    </source>
</evidence>
<keyword evidence="8 9" id="KW-0012">Acyltransferase</keyword>
<dbReference type="PROSITE" id="PS50263">
    <property type="entry name" value="CN_HYDROLASE"/>
    <property type="match status" value="1"/>
</dbReference>
<evidence type="ECO:0000256" key="6">
    <source>
        <dbReference type="ARBA" id="ARBA00022989"/>
    </source>
</evidence>
<feature type="transmembrane region" description="Helical" evidence="9">
    <location>
        <begin position="93"/>
        <end position="117"/>
    </location>
</feature>
<evidence type="ECO:0000256" key="7">
    <source>
        <dbReference type="ARBA" id="ARBA00023136"/>
    </source>
</evidence>
<keyword evidence="11" id="KW-0449">Lipoprotein</keyword>
<dbReference type="GO" id="GO:0005886">
    <property type="term" value="C:plasma membrane"/>
    <property type="evidence" value="ECO:0007669"/>
    <property type="project" value="UniProtKB-SubCell"/>
</dbReference>
<keyword evidence="3 9" id="KW-1003">Cell membrane</keyword>
<evidence type="ECO:0000313" key="11">
    <source>
        <dbReference type="EMBL" id="SPH20493.1"/>
    </source>
</evidence>
<accession>A0A2R8BBN7</accession>
<dbReference type="NCBIfam" id="TIGR00546">
    <property type="entry name" value="lnt"/>
    <property type="match status" value="1"/>
</dbReference>
<evidence type="ECO:0000256" key="9">
    <source>
        <dbReference type="HAMAP-Rule" id="MF_01148"/>
    </source>
</evidence>
<reference evidence="11 12" key="1">
    <citation type="submission" date="2018-03" db="EMBL/GenBank/DDBJ databases">
        <authorList>
            <person name="Keele B.F."/>
        </authorList>
    </citation>
    <scope>NUCLEOTIDE SEQUENCE [LARGE SCALE GENOMIC DNA]</scope>
    <source>
        <strain evidence="11 12">CECT 8599</strain>
    </source>
</reference>
<feature type="transmembrane region" description="Helical" evidence="9">
    <location>
        <begin position="12"/>
        <end position="31"/>
    </location>
</feature>
<dbReference type="InterPro" id="IPR004563">
    <property type="entry name" value="Apolipo_AcylTrfase"/>
</dbReference>
<feature type="transmembrane region" description="Helical" evidence="9">
    <location>
        <begin position="124"/>
        <end position="141"/>
    </location>
</feature>
<dbReference type="SUPFAM" id="SSF56317">
    <property type="entry name" value="Carbon-nitrogen hydrolase"/>
    <property type="match status" value="1"/>
</dbReference>
<comment type="function">
    <text evidence="9">Catalyzes the phospholipid dependent N-acylation of the N-terminal cysteine of apolipoprotein, the last step in lipoprotein maturation.</text>
</comment>
<name>A0A2R8BBN7_9RHOB</name>
<proteinExistence type="inferred from homology"/>
<evidence type="ECO:0000256" key="5">
    <source>
        <dbReference type="ARBA" id="ARBA00022692"/>
    </source>
</evidence>
<sequence>MIQSFRAKIERLPRTLQMCVALLCGAIGGLAQEPYSIPGTLLVCLCAGFFLHAGTKNHWHAARTGWLFGTGYFLLCLTWITEPFMVDAARHGWMAPFALVLLSAGLALFWAAAFGVARAFGSSWALVLTWPLAEISRAYIFTGFPWAMPPQATVDVVAGQALAWVGPHGLMLGLCFAAWGIICVGHWARWGLLAASLGVLIAPVPNTDIALTDHTVRLVQPNAPQHEKWDADKFPVFTNRLLDATAAGGAPDLVIWPETALPYLARHAGPVFAAAAERARGAPVVTGLQRYEDGKYFNSLVVVQTGGIVSHTYDKHHLVPFGEYLPLAPLMERLGLRGLAENFGSGFGAGPGPQVLDLGELGKALPLICYEAVFAHDVSGAPSRPDFLMQVTNDAWFGAGKGPLQHLAQARMRSIEQGLPMARAANTGISAMIGPKGQVLASLPLNQAGHVDARLPVPLPPTLYSRTGDFPVTLTLLVLLVLTGGLKRRKGTLSRR</sequence>
<feature type="transmembrane region" description="Helical" evidence="9">
    <location>
        <begin position="161"/>
        <end position="182"/>
    </location>
</feature>
<protein>
    <recommendedName>
        <fullName evidence="9">Apolipoprotein N-acyltransferase</fullName>
        <shortName evidence="9">ALP N-acyltransferase</shortName>
        <ecNumber evidence="9">2.3.1.269</ecNumber>
    </recommendedName>
</protein>
<dbReference type="EC" id="2.3.1.269" evidence="9"/>
<evidence type="ECO:0000256" key="8">
    <source>
        <dbReference type="ARBA" id="ARBA00023315"/>
    </source>
</evidence>
<feature type="domain" description="CN hydrolase" evidence="10">
    <location>
        <begin position="219"/>
        <end position="457"/>
    </location>
</feature>
<dbReference type="Pfam" id="PF20154">
    <property type="entry name" value="LNT_N"/>
    <property type="match status" value="1"/>
</dbReference>
<dbReference type="GO" id="GO:0042158">
    <property type="term" value="P:lipoprotein biosynthetic process"/>
    <property type="evidence" value="ECO:0007669"/>
    <property type="project" value="UniProtKB-UniRule"/>
</dbReference>
<keyword evidence="7 9" id="KW-0472">Membrane</keyword>
<dbReference type="UniPathway" id="UPA00666"/>
<feature type="transmembrane region" description="Helical" evidence="9">
    <location>
        <begin position="37"/>
        <end position="53"/>
    </location>
</feature>
<dbReference type="GO" id="GO:0016410">
    <property type="term" value="F:N-acyltransferase activity"/>
    <property type="evidence" value="ECO:0007669"/>
    <property type="project" value="UniProtKB-UniRule"/>
</dbReference>
<evidence type="ECO:0000256" key="2">
    <source>
        <dbReference type="ARBA" id="ARBA00010065"/>
    </source>
</evidence>
<dbReference type="EMBL" id="OMOR01000001">
    <property type="protein sequence ID" value="SPH20493.1"/>
    <property type="molecule type" value="Genomic_DNA"/>
</dbReference>
<dbReference type="PANTHER" id="PTHR38686:SF1">
    <property type="entry name" value="APOLIPOPROTEIN N-ACYLTRANSFERASE"/>
    <property type="match status" value="1"/>
</dbReference>
<dbReference type="InterPro" id="IPR003010">
    <property type="entry name" value="C-N_Hydrolase"/>
</dbReference>
<dbReference type="Gene3D" id="3.60.110.10">
    <property type="entry name" value="Carbon-nitrogen hydrolase"/>
    <property type="match status" value="1"/>
</dbReference>
<keyword evidence="12" id="KW-1185">Reference proteome</keyword>
<dbReference type="Proteomes" id="UP000244880">
    <property type="component" value="Unassembled WGS sequence"/>
</dbReference>
<dbReference type="PANTHER" id="PTHR38686">
    <property type="entry name" value="APOLIPOPROTEIN N-ACYLTRANSFERASE"/>
    <property type="match status" value="1"/>
</dbReference>
<comment type="catalytic activity">
    <reaction evidence="9">
        <text>N-terminal S-1,2-diacyl-sn-glyceryl-L-cysteinyl-[lipoprotein] + a glycerophospholipid = N-acyl-S-1,2-diacyl-sn-glyceryl-L-cysteinyl-[lipoprotein] + a 2-acyl-sn-glycero-3-phospholipid + H(+)</text>
        <dbReference type="Rhea" id="RHEA:48228"/>
        <dbReference type="Rhea" id="RHEA-COMP:14681"/>
        <dbReference type="Rhea" id="RHEA-COMP:14684"/>
        <dbReference type="ChEBI" id="CHEBI:15378"/>
        <dbReference type="ChEBI" id="CHEBI:136912"/>
        <dbReference type="ChEBI" id="CHEBI:140656"/>
        <dbReference type="ChEBI" id="CHEBI:140657"/>
        <dbReference type="ChEBI" id="CHEBI:140660"/>
        <dbReference type="EC" id="2.3.1.269"/>
    </reaction>
</comment>
<evidence type="ECO:0000256" key="3">
    <source>
        <dbReference type="ARBA" id="ARBA00022475"/>
    </source>
</evidence>
<organism evidence="11 12">
    <name type="scientific">Ascidiaceihabitans donghaensis</name>
    <dbReference type="NCBI Taxonomy" id="1510460"/>
    <lineage>
        <taxon>Bacteria</taxon>
        <taxon>Pseudomonadati</taxon>
        <taxon>Pseudomonadota</taxon>
        <taxon>Alphaproteobacteria</taxon>
        <taxon>Rhodobacterales</taxon>
        <taxon>Paracoccaceae</taxon>
        <taxon>Ascidiaceihabitans</taxon>
    </lineage>
</organism>
<comment type="pathway">
    <text evidence="9">Protein modification; lipoprotein biosynthesis (N-acyl transfer).</text>
</comment>
<dbReference type="Pfam" id="PF00795">
    <property type="entry name" value="CN_hydrolase"/>
    <property type="match status" value="1"/>
</dbReference>
<keyword evidence="4 9" id="KW-0808">Transferase</keyword>
<comment type="similarity">
    <text evidence="2 9">Belongs to the CN hydrolase family. Apolipoprotein N-acyltransferase subfamily.</text>
</comment>
<dbReference type="AlphaFoldDB" id="A0A2R8BBN7"/>
<comment type="subcellular location">
    <subcellularLocation>
        <location evidence="1 9">Cell membrane</location>
        <topology evidence="1 9">Multi-pass membrane protein</topology>
    </subcellularLocation>
</comment>